<comment type="caution">
    <text evidence="1">The sequence shown here is derived from an EMBL/GenBank/DDBJ whole genome shotgun (WGS) entry which is preliminary data.</text>
</comment>
<dbReference type="AlphaFoldDB" id="A0A9W5Q1J7"/>
<dbReference type="Proteomes" id="UP000014023">
    <property type="component" value="Unassembled WGS sequence"/>
</dbReference>
<gene>
    <name evidence="1" type="ORF">IKE_04308</name>
</gene>
<accession>A0A9W5Q1J7</accession>
<organism evidence="1 2">
    <name type="scientific">Bacillus cereus VD196</name>
    <dbReference type="NCBI Taxonomy" id="1053243"/>
    <lineage>
        <taxon>Bacteria</taxon>
        <taxon>Bacillati</taxon>
        <taxon>Bacillota</taxon>
        <taxon>Bacilli</taxon>
        <taxon>Bacillales</taxon>
        <taxon>Bacillaceae</taxon>
        <taxon>Bacillus</taxon>
        <taxon>Bacillus cereus group</taxon>
    </lineage>
</organism>
<name>A0A9W5Q1J7_BACCE</name>
<dbReference type="EMBL" id="AHFL01000031">
    <property type="protein sequence ID" value="EOO64767.1"/>
    <property type="molecule type" value="Genomic_DNA"/>
</dbReference>
<evidence type="ECO:0000313" key="1">
    <source>
        <dbReference type="EMBL" id="EOO64767.1"/>
    </source>
</evidence>
<sequence>MCPLKPIIFKLISGLEKTLKIIEGGLKNVLKINQDIKLINASITNIDEKIDTIVKKT</sequence>
<evidence type="ECO:0000313" key="2">
    <source>
        <dbReference type="Proteomes" id="UP000014023"/>
    </source>
</evidence>
<protein>
    <submittedName>
        <fullName evidence="1">Uncharacterized protein</fullName>
    </submittedName>
</protein>
<reference evidence="1 2" key="1">
    <citation type="submission" date="2012-12" db="EMBL/GenBank/DDBJ databases">
        <title>The Genome Sequence of Bacillus cereus VD196.</title>
        <authorList>
            <consortium name="The Broad Institute Genome Sequencing Platform"/>
            <consortium name="The Broad Institute Genome Sequencing Center for Infectious Disease"/>
            <person name="Feldgarden M."/>
            <person name="Van der Auwera G.A."/>
            <person name="Mahillon J."/>
            <person name="Duprez V."/>
            <person name="Timmery S."/>
            <person name="Mattelet C."/>
            <person name="Dierick K."/>
            <person name="Sun M."/>
            <person name="Yu Z."/>
            <person name="Zhu L."/>
            <person name="Hu X."/>
            <person name="Shank E.B."/>
            <person name="Swiecicka I."/>
            <person name="Hansen B.M."/>
            <person name="Andrup L."/>
            <person name="Walker B."/>
            <person name="Young S.K."/>
            <person name="Zeng Q."/>
            <person name="Gargeya S."/>
            <person name="Fitzgerald M."/>
            <person name="Haas B."/>
            <person name="Abouelleil A."/>
            <person name="Alvarado L."/>
            <person name="Arachchi H.M."/>
            <person name="Berlin A.M."/>
            <person name="Chapman S.B."/>
            <person name="Dewar J."/>
            <person name="Goldberg J."/>
            <person name="Griggs A."/>
            <person name="Gujja S."/>
            <person name="Hansen M."/>
            <person name="Howarth C."/>
            <person name="Imamovic A."/>
            <person name="Larimer J."/>
            <person name="McCowan C."/>
            <person name="Murphy C."/>
            <person name="Neiman D."/>
            <person name="Pearson M."/>
            <person name="Priest M."/>
            <person name="Roberts A."/>
            <person name="Saif S."/>
            <person name="Shea T."/>
            <person name="Sisk P."/>
            <person name="Sykes S."/>
            <person name="Wortman J."/>
            <person name="Nusbaum C."/>
            <person name="Birren B."/>
        </authorList>
    </citation>
    <scope>NUCLEOTIDE SEQUENCE [LARGE SCALE GENOMIC DNA]</scope>
    <source>
        <strain evidence="1 2">VD196</strain>
    </source>
</reference>
<proteinExistence type="predicted"/>